<evidence type="ECO:0000313" key="10">
    <source>
        <dbReference type="Proteomes" id="UP000003374"/>
    </source>
</evidence>
<comment type="caution">
    <text evidence="9">The sequence shown here is derived from an EMBL/GenBank/DDBJ whole genome shotgun (WGS) entry which is preliminary data.</text>
</comment>
<feature type="transmembrane region" description="Helical" evidence="6">
    <location>
        <begin position="803"/>
        <end position="823"/>
    </location>
</feature>
<proteinExistence type="predicted"/>
<dbReference type="EMBL" id="AAOF01000006">
    <property type="protein sequence ID" value="EAR21698.1"/>
    <property type="molecule type" value="Genomic_DNA"/>
</dbReference>
<dbReference type="InterPro" id="IPR025857">
    <property type="entry name" value="MacB_PCD"/>
</dbReference>
<evidence type="ECO:0000313" key="9">
    <source>
        <dbReference type="EMBL" id="EAR21698.1"/>
    </source>
</evidence>
<evidence type="ECO:0000256" key="5">
    <source>
        <dbReference type="ARBA" id="ARBA00023136"/>
    </source>
</evidence>
<feature type="transmembrane region" description="Helical" evidence="6">
    <location>
        <begin position="401"/>
        <end position="424"/>
    </location>
</feature>
<dbReference type="PANTHER" id="PTHR30287">
    <property type="entry name" value="MEMBRANE COMPONENT OF PREDICTED ABC SUPERFAMILY METABOLITE UPTAKE TRANSPORTER"/>
    <property type="match status" value="1"/>
</dbReference>
<dbReference type="RefSeq" id="WP_004999679.1">
    <property type="nucleotide sequence ID" value="NZ_CH672427.1"/>
</dbReference>
<dbReference type="AlphaFoldDB" id="A4BR76"/>
<gene>
    <name evidence="9" type="ORF">NB231_03175</name>
</gene>
<evidence type="ECO:0000256" key="1">
    <source>
        <dbReference type="ARBA" id="ARBA00004651"/>
    </source>
</evidence>
<feature type="transmembrane region" description="Helical" evidence="6">
    <location>
        <begin position="477"/>
        <end position="497"/>
    </location>
</feature>
<dbReference type="eggNOG" id="COG0577">
    <property type="taxonomic scope" value="Bacteria"/>
</dbReference>
<keyword evidence="5 6" id="KW-0472">Membrane</keyword>
<dbReference type="InterPro" id="IPR038766">
    <property type="entry name" value="Membrane_comp_ABC_pdt"/>
</dbReference>
<keyword evidence="10" id="KW-1185">Reference proteome</keyword>
<evidence type="ECO:0000256" key="2">
    <source>
        <dbReference type="ARBA" id="ARBA00022475"/>
    </source>
</evidence>
<feature type="domain" description="MacB-like periplasmic core" evidence="8">
    <location>
        <begin position="21"/>
        <end position="228"/>
    </location>
</feature>
<feature type="transmembrane region" description="Helical" evidence="6">
    <location>
        <begin position="255"/>
        <end position="279"/>
    </location>
</feature>
<feature type="domain" description="ABC3 transporter permease C-terminal" evidence="7">
    <location>
        <begin position="713"/>
        <end position="828"/>
    </location>
</feature>
<keyword evidence="3 6" id="KW-0812">Transmembrane</keyword>
<dbReference type="Pfam" id="PF02687">
    <property type="entry name" value="FtsX"/>
    <property type="match status" value="2"/>
</dbReference>
<feature type="transmembrane region" description="Helical" evidence="6">
    <location>
        <begin position="430"/>
        <end position="456"/>
    </location>
</feature>
<keyword evidence="2" id="KW-1003">Cell membrane</keyword>
<feature type="transmembrane region" description="Helical" evidence="6">
    <location>
        <begin position="710"/>
        <end position="730"/>
    </location>
</feature>
<evidence type="ECO:0000256" key="3">
    <source>
        <dbReference type="ARBA" id="ARBA00022692"/>
    </source>
</evidence>
<reference evidence="9 10" key="1">
    <citation type="submission" date="2006-02" db="EMBL/GenBank/DDBJ databases">
        <authorList>
            <person name="Waterbury J."/>
            <person name="Ferriera S."/>
            <person name="Johnson J."/>
            <person name="Kravitz S."/>
            <person name="Halpern A."/>
            <person name="Remington K."/>
            <person name="Beeson K."/>
            <person name="Tran B."/>
            <person name="Rogers Y.-H."/>
            <person name="Friedman R."/>
            <person name="Venter J.C."/>
        </authorList>
    </citation>
    <scope>NUCLEOTIDE SEQUENCE [LARGE SCALE GENOMIC DNA]</scope>
    <source>
        <strain evidence="9 10">Nb-231</strain>
    </source>
</reference>
<feature type="domain" description="MacB-like periplasmic core" evidence="8">
    <location>
        <begin position="476"/>
        <end position="677"/>
    </location>
</feature>
<evidence type="ECO:0000256" key="4">
    <source>
        <dbReference type="ARBA" id="ARBA00022989"/>
    </source>
</evidence>
<dbReference type="PANTHER" id="PTHR30287:SF2">
    <property type="entry name" value="BLL1001 PROTEIN"/>
    <property type="match status" value="1"/>
</dbReference>
<dbReference type="InterPro" id="IPR003838">
    <property type="entry name" value="ABC3_permease_C"/>
</dbReference>
<dbReference type="HOGENOM" id="CLU_012341_0_0_6"/>
<feature type="domain" description="ABC3 transporter permease C-terminal" evidence="7">
    <location>
        <begin position="257"/>
        <end position="382"/>
    </location>
</feature>
<protein>
    <submittedName>
        <fullName evidence="9">ABC transporter, permease protein</fullName>
    </submittedName>
</protein>
<feature type="transmembrane region" description="Helical" evidence="6">
    <location>
        <begin position="751"/>
        <end position="783"/>
    </location>
</feature>
<feature type="transmembrane region" description="Helical" evidence="6">
    <location>
        <begin position="20"/>
        <end position="40"/>
    </location>
</feature>
<dbReference type="STRING" id="314278.NB231_03175"/>
<dbReference type="OrthoDB" id="343744at2"/>
<feature type="transmembrane region" description="Helical" evidence="6">
    <location>
        <begin position="306"/>
        <end position="329"/>
    </location>
</feature>
<comment type="subcellular location">
    <subcellularLocation>
        <location evidence="1">Cell membrane</location>
        <topology evidence="1">Multi-pass membrane protein</topology>
    </subcellularLocation>
</comment>
<dbReference type="GO" id="GO:0005886">
    <property type="term" value="C:plasma membrane"/>
    <property type="evidence" value="ECO:0007669"/>
    <property type="project" value="UniProtKB-SubCell"/>
</dbReference>
<evidence type="ECO:0000259" key="8">
    <source>
        <dbReference type="Pfam" id="PF12704"/>
    </source>
</evidence>
<accession>A4BR76</accession>
<name>A4BR76_9GAMM</name>
<dbReference type="Proteomes" id="UP000003374">
    <property type="component" value="Unassembled WGS sequence"/>
</dbReference>
<organism evidence="9 10">
    <name type="scientific">Nitrococcus mobilis Nb-231</name>
    <dbReference type="NCBI Taxonomy" id="314278"/>
    <lineage>
        <taxon>Bacteria</taxon>
        <taxon>Pseudomonadati</taxon>
        <taxon>Pseudomonadota</taxon>
        <taxon>Gammaproteobacteria</taxon>
        <taxon>Chromatiales</taxon>
        <taxon>Ectothiorhodospiraceae</taxon>
        <taxon>Nitrococcus</taxon>
    </lineage>
</organism>
<feature type="transmembrane region" description="Helical" evidence="6">
    <location>
        <begin position="359"/>
        <end position="380"/>
    </location>
</feature>
<dbReference type="Pfam" id="PF12704">
    <property type="entry name" value="MacB_PCD"/>
    <property type="match status" value="2"/>
</dbReference>
<keyword evidence="4 6" id="KW-1133">Transmembrane helix</keyword>
<sequence length="837" mass="88351">MTQSVLRAGRRALWRHPVQLLLAVAGVALGVAVVIGMDLANQSAGTAMRQSMEAVTGRITHQIFGGPEGLPEALYVKLRTRLGVQQAAPVLAGGVTLAAAGNRPLTLLGIDPIVDAPLRGASAVPQQGEGEQGILQDLLLDPGSVVLPAEEAQRLGVVAGGTVTVQVGGQQRRLHVVAVAEDSDHDLSGYAFADIATAQEVLGRIGRLSRIDLILGNADAVNRVRAALPPGIVLVPAAARANAMQQMRAAFQINLTAFSLLALVIGLFLVFNTMSFMVVQRRRMIGILRAVGATRRQILAQVLSDAALIGLLGTAFGVLLGLVLGVGLVDLVGRSSTHSSFHEAIMRFQIEPFSLAKGFLLGIVGSMLAAVPPAFEAATVPPRAAMDRSELERQAHRGARWAAGFGGVALLAGGVILVASSGLIAAFTGLFAVILGASLLAPLASARLTTAMARLVPQRPIARLVLRGVAASLSRTGVAIAALAVAISAVIGVAVMIDSFRGSFIVWLQQSLRADFYIATTQEGGTVDDALAKRIESLPGVAYITRSRHYRLPSADGFTAIWALGLERRGWQSFDIRAGDREAAWLAFRSGRGVLISEPYAYKHGLQVGETLALRTALGERTFRVAGIFRDYGSPYGVVLIYRPAYQRLFADDRLSGLGVYLSAGSERGAVHQRLEAAVAGLAGVRVRDTQSIREHSVAVFDQEFVITSVLRLLAAMVAFVGVVGALMALQLDRSRELAVLRAIGFTRIQLGGLITAQSGVLGLAAGLFSVPMGLLLAWLLVFVINHRAFGWSMEFTISPMPLLEGVGLAIGAALLAALYPAWRAARTLPARGLREE</sequence>
<evidence type="ECO:0000259" key="7">
    <source>
        <dbReference type="Pfam" id="PF02687"/>
    </source>
</evidence>
<evidence type="ECO:0000256" key="6">
    <source>
        <dbReference type="SAM" id="Phobius"/>
    </source>
</evidence>